<dbReference type="EnsemblMetazoa" id="GPPI037493-RA">
    <property type="protein sequence ID" value="GPPI037493-PA"/>
    <property type="gene ID" value="GPPI037493"/>
</dbReference>
<evidence type="ECO:0000313" key="2">
    <source>
        <dbReference type="Proteomes" id="UP000092460"/>
    </source>
</evidence>
<dbReference type="VEuPathDB" id="VectorBase:GPPI037493"/>
<dbReference type="AlphaFoldDB" id="A0A1B0BQK2"/>
<proteinExistence type="predicted"/>
<accession>A0A1B0BQK2</accession>
<sequence length="167" mass="19086">MPTYRSLYFERDNMKAVESIEEYSAYFEEHTKVIKSTTQTTEHLVNGRSETTYRAVAFEKFPVPTTGGIVVDLQSLLLERPRNIIQGKRLTFLKSTFSCTFVANSSPQALISIKTLRNHYDDDGDNDRCGIVSTNTLINVALFIASAPMMMMRFYFKFATCTCELKF</sequence>
<name>A0A1B0BQK2_9MUSC</name>
<reference evidence="2" key="1">
    <citation type="submission" date="2015-01" db="EMBL/GenBank/DDBJ databases">
        <authorList>
            <person name="Aksoy S."/>
            <person name="Warren W."/>
            <person name="Wilson R.K."/>
        </authorList>
    </citation>
    <scope>NUCLEOTIDE SEQUENCE [LARGE SCALE GENOMIC DNA]</scope>
    <source>
        <strain evidence="2">IAEA</strain>
    </source>
</reference>
<protein>
    <submittedName>
        <fullName evidence="1">Uncharacterized protein</fullName>
    </submittedName>
</protein>
<reference evidence="1" key="2">
    <citation type="submission" date="2020-05" db="UniProtKB">
        <authorList>
            <consortium name="EnsemblMetazoa"/>
        </authorList>
    </citation>
    <scope>IDENTIFICATION</scope>
    <source>
        <strain evidence="1">IAEA</strain>
    </source>
</reference>
<keyword evidence="2" id="KW-1185">Reference proteome</keyword>
<dbReference type="EMBL" id="JXJN01018670">
    <property type="status" value="NOT_ANNOTATED_CDS"/>
    <property type="molecule type" value="Genomic_DNA"/>
</dbReference>
<evidence type="ECO:0000313" key="1">
    <source>
        <dbReference type="EnsemblMetazoa" id="GPPI037493-PA"/>
    </source>
</evidence>
<organism evidence="1 2">
    <name type="scientific">Glossina palpalis gambiensis</name>
    <dbReference type="NCBI Taxonomy" id="67801"/>
    <lineage>
        <taxon>Eukaryota</taxon>
        <taxon>Metazoa</taxon>
        <taxon>Ecdysozoa</taxon>
        <taxon>Arthropoda</taxon>
        <taxon>Hexapoda</taxon>
        <taxon>Insecta</taxon>
        <taxon>Pterygota</taxon>
        <taxon>Neoptera</taxon>
        <taxon>Endopterygota</taxon>
        <taxon>Diptera</taxon>
        <taxon>Brachycera</taxon>
        <taxon>Muscomorpha</taxon>
        <taxon>Hippoboscoidea</taxon>
        <taxon>Glossinidae</taxon>
        <taxon>Glossina</taxon>
    </lineage>
</organism>
<dbReference type="Proteomes" id="UP000092460">
    <property type="component" value="Unassembled WGS sequence"/>
</dbReference>